<evidence type="ECO:0000256" key="1">
    <source>
        <dbReference type="ARBA" id="ARBA00008210"/>
    </source>
</evidence>
<proteinExistence type="inferred from homology"/>
<gene>
    <name evidence="4" type="ORF">CITCOLO1_LOCUS15699</name>
</gene>
<keyword evidence="2" id="KW-0646">Protease inhibitor</keyword>
<reference evidence="4 5" key="1">
    <citation type="submission" date="2024-03" db="EMBL/GenBank/DDBJ databases">
        <authorList>
            <person name="Gkanogiannis A."/>
            <person name="Becerra Lopez-Lavalle L."/>
        </authorList>
    </citation>
    <scope>NUCLEOTIDE SEQUENCE [LARGE SCALE GENOMIC DNA]</scope>
</reference>
<keyword evidence="3" id="KW-0722">Serine protease inhibitor</keyword>
<dbReference type="InterPro" id="IPR036354">
    <property type="entry name" value="Prot_inh_pot1_sf"/>
</dbReference>
<comment type="similarity">
    <text evidence="1">Belongs to the protease inhibitor I13 (potato type I serine protease inhibitor) family.</text>
</comment>
<keyword evidence="5" id="KW-1185">Reference proteome</keyword>
<dbReference type="PANTHER" id="PTHR33091:SF53">
    <property type="entry name" value="OS08G0441300 PROTEIN"/>
    <property type="match status" value="1"/>
</dbReference>
<dbReference type="PANTHER" id="PTHR33091">
    <property type="entry name" value="PROTEIN, PUTATIVE, EXPRESSED-RELATED"/>
    <property type="match status" value="1"/>
</dbReference>
<evidence type="ECO:0000313" key="4">
    <source>
        <dbReference type="EMBL" id="CAK9323514.1"/>
    </source>
</evidence>
<protein>
    <submittedName>
        <fullName evidence="4">Uncharacterized protein</fullName>
    </submittedName>
</protein>
<dbReference type="PRINTS" id="PR00292">
    <property type="entry name" value="POTATOINHBTR"/>
</dbReference>
<dbReference type="InterPro" id="IPR000864">
    <property type="entry name" value="Prot_inh_pot1"/>
</dbReference>
<dbReference type="Gene3D" id="3.30.10.10">
    <property type="entry name" value="Trypsin Inhibitor V, subunit A"/>
    <property type="match status" value="1"/>
</dbReference>
<dbReference type="PROSITE" id="PS00285">
    <property type="entry name" value="POTATO_INHIBITOR"/>
    <property type="match status" value="1"/>
</dbReference>
<name>A0ABP0YT34_9ROSI</name>
<organism evidence="4 5">
    <name type="scientific">Citrullus colocynthis</name>
    <name type="common">colocynth</name>
    <dbReference type="NCBI Taxonomy" id="252529"/>
    <lineage>
        <taxon>Eukaryota</taxon>
        <taxon>Viridiplantae</taxon>
        <taxon>Streptophyta</taxon>
        <taxon>Embryophyta</taxon>
        <taxon>Tracheophyta</taxon>
        <taxon>Spermatophyta</taxon>
        <taxon>Magnoliopsida</taxon>
        <taxon>eudicotyledons</taxon>
        <taxon>Gunneridae</taxon>
        <taxon>Pentapetalae</taxon>
        <taxon>rosids</taxon>
        <taxon>fabids</taxon>
        <taxon>Cucurbitales</taxon>
        <taxon>Cucurbitaceae</taxon>
        <taxon>Benincaseae</taxon>
        <taxon>Citrullus</taxon>
    </lineage>
</organism>
<accession>A0ABP0YT34</accession>
<sequence>MADFCPPGKNVWPELVGIKATIAKHIIKKDNSNVERVETILAGSGVTEDLRCDRVRMLVNIEETIVETPRIG</sequence>
<dbReference type="SUPFAM" id="SSF54654">
    <property type="entry name" value="CI-2 family of serine protease inhibitors"/>
    <property type="match status" value="1"/>
</dbReference>
<evidence type="ECO:0000313" key="5">
    <source>
        <dbReference type="Proteomes" id="UP001642487"/>
    </source>
</evidence>
<evidence type="ECO:0000256" key="2">
    <source>
        <dbReference type="ARBA" id="ARBA00022690"/>
    </source>
</evidence>
<evidence type="ECO:0000256" key="3">
    <source>
        <dbReference type="ARBA" id="ARBA00022900"/>
    </source>
</evidence>
<dbReference type="Pfam" id="PF00280">
    <property type="entry name" value="potato_inhibit"/>
    <property type="match status" value="1"/>
</dbReference>
<dbReference type="Proteomes" id="UP001642487">
    <property type="component" value="Chromosome 6"/>
</dbReference>
<dbReference type="EMBL" id="OZ021740">
    <property type="protein sequence ID" value="CAK9323514.1"/>
    <property type="molecule type" value="Genomic_DNA"/>
</dbReference>